<keyword evidence="7" id="KW-0460">Magnesium</keyword>
<keyword evidence="5 10" id="KW-0547">Nucleotide-binding</keyword>
<dbReference type="NCBIfam" id="TIGR01499">
    <property type="entry name" value="folC"/>
    <property type="match status" value="1"/>
</dbReference>
<evidence type="ECO:0000256" key="7">
    <source>
        <dbReference type="ARBA" id="ARBA00022842"/>
    </source>
</evidence>
<dbReference type="SUPFAM" id="SSF53244">
    <property type="entry name" value="MurD-like peptide ligases, peptide-binding domain"/>
    <property type="match status" value="1"/>
</dbReference>
<dbReference type="EMBL" id="BMIR01000011">
    <property type="protein sequence ID" value="GGE44968.1"/>
    <property type="molecule type" value="Genomic_DNA"/>
</dbReference>
<dbReference type="PANTHER" id="PTHR11136:SF0">
    <property type="entry name" value="DIHYDROFOLATE SYNTHETASE-RELATED"/>
    <property type="match status" value="1"/>
</dbReference>
<evidence type="ECO:0000256" key="5">
    <source>
        <dbReference type="ARBA" id="ARBA00022741"/>
    </source>
</evidence>
<dbReference type="Pfam" id="PF02875">
    <property type="entry name" value="Mur_ligase_C"/>
    <property type="match status" value="1"/>
</dbReference>
<evidence type="ECO:0000259" key="11">
    <source>
        <dbReference type="Pfam" id="PF02875"/>
    </source>
</evidence>
<name>A0A8J3DX51_9BACL</name>
<reference evidence="13" key="2">
    <citation type="submission" date="2020-09" db="EMBL/GenBank/DDBJ databases">
        <authorList>
            <person name="Sun Q."/>
            <person name="Zhou Y."/>
        </authorList>
    </citation>
    <scope>NUCLEOTIDE SEQUENCE</scope>
    <source>
        <strain evidence="13">CGMCC 1.15371</strain>
    </source>
</reference>
<dbReference type="InterPro" id="IPR001645">
    <property type="entry name" value="Folylpolyglutamate_synth"/>
</dbReference>
<protein>
    <recommendedName>
        <fullName evidence="2">tetrahydrofolate synthase</fullName>
        <ecNumber evidence="2">6.3.2.17</ecNumber>
    </recommendedName>
    <alternativeName>
        <fullName evidence="8">Tetrahydrofolylpolyglutamate synthase</fullName>
    </alternativeName>
</protein>
<dbReference type="Proteomes" id="UP000628775">
    <property type="component" value="Unassembled WGS sequence"/>
</dbReference>
<dbReference type="Gene3D" id="3.90.190.20">
    <property type="entry name" value="Mur ligase, C-terminal domain"/>
    <property type="match status" value="1"/>
</dbReference>
<dbReference type="GO" id="GO:0046872">
    <property type="term" value="F:metal ion binding"/>
    <property type="evidence" value="ECO:0007669"/>
    <property type="project" value="UniProtKB-KW"/>
</dbReference>
<evidence type="ECO:0000256" key="9">
    <source>
        <dbReference type="ARBA" id="ARBA00047493"/>
    </source>
</evidence>
<dbReference type="PANTHER" id="PTHR11136">
    <property type="entry name" value="FOLYLPOLYGLUTAMATE SYNTHASE-RELATED"/>
    <property type="match status" value="1"/>
</dbReference>
<dbReference type="SUPFAM" id="SSF53623">
    <property type="entry name" value="MurD-like peptide ligases, catalytic domain"/>
    <property type="match status" value="1"/>
</dbReference>
<keyword evidence="3 10" id="KW-0436">Ligase</keyword>
<evidence type="ECO:0000256" key="10">
    <source>
        <dbReference type="PIRNR" id="PIRNR001563"/>
    </source>
</evidence>
<evidence type="ECO:0000256" key="1">
    <source>
        <dbReference type="ARBA" id="ARBA00008276"/>
    </source>
</evidence>
<keyword evidence="14" id="KW-1185">Reference proteome</keyword>
<dbReference type="GO" id="GO:0004326">
    <property type="term" value="F:tetrahydrofolylpolyglutamate synthase activity"/>
    <property type="evidence" value="ECO:0007669"/>
    <property type="project" value="UniProtKB-EC"/>
</dbReference>
<evidence type="ECO:0000256" key="4">
    <source>
        <dbReference type="ARBA" id="ARBA00022723"/>
    </source>
</evidence>
<evidence type="ECO:0000259" key="12">
    <source>
        <dbReference type="Pfam" id="PF08245"/>
    </source>
</evidence>
<dbReference type="Pfam" id="PF08245">
    <property type="entry name" value="Mur_ligase_M"/>
    <property type="match status" value="1"/>
</dbReference>
<evidence type="ECO:0000313" key="13">
    <source>
        <dbReference type="EMBL" id="GGE44968.1"/>
    </source>
</evidence>
<dbReference type="InterPro" id="IPR004101">
    <property type="entry name" value="Mur_ligase_C"/>
</dbReference>
<evidence type="ECO:0000256" key="2">
    <source>
        <dbReference type="ARBA" id="ARBA00013025"/>
    </source>
</evidence>
<dbReference type="Gene3D" id="3.40.1190.10">
    <property type="entry name" value="Mur-like, catalytic domain"/>
    <property type="match status" value="1"/>
</dbReference>
<gene>
    <name evidence="13" type="primary">folC</name>
    <name evidence="13" type="ORF">GCM10011391_24780</name>
</gene>
<feature type="domain" description="Mur ligase central" evidence="12">
    <location>
        <begin position="47"/>
        <end position="266"/>
    </location>
</feature>
<proteinExistence type="inferred from homology"/>
<comment type="caution">
    <text evidence="13">The sequence shown here is derived from an EMBL/GenBank/DDBJ whole genome shotgun (WGS) entry which is preliminary data.</text>
</comment>
<organism evidence="13 14">
    <name type="scientific">Pullulanibacillus camelliae</name>
    <dbReference type="NCBI Taxonomy" id="1707096"/>
    <lineage>
        <taxon>Bacteria</taxon>
        <taxon>Bacillati</taxon>
        <taxon>Bacillota</taxon>
        <taxon>Bacilli</taxon>
        <taxon>Bacillales</taxon>
        <taxon>Sporolactobacillaceae</taxon>
        <taxon>Pullulanibacillus</taxon>
    </lineage>
</organism>
<reference evidence="13" key="1">
    <citation type="journal article" date="2014" name="Int. J. Syst. Evol. Microbiol.">
        <title>Complete genome sequence of Corynebacterium casei LMG S-19264T (=DSM 44701T), isolated from a smear-ripened cheese.</title>
        <authorList>
            <consortium name="US DOE Joint Genome Institute (JGI-PGF)"/>
            <person name="Walter F."/>
            <person name="Albersmeier A."/>
            <person name="Kalinowski J."/>
            <person name="Ruckert C."/>
        </authorList>
    </citation>
    <scope>NUCLEOTIDE SEQUENCE</scope>
    <source>
        <strain evidence="13">CGMCC 1.15371</strain>
    </source>
</reference>
<dbReference type="InterPro" id="IPR013221">
    <property type="entry name" value="Mur_ligase_cen"/>
</dbReference>
<dbReference type="InterPro" id="IPR036565">
    <property type="entry name" value="Mur-like_cat_sf"/>
</dbReference>
<dbReference type="GO" id="GO:0005737">
    <property type="term" value="C:cytoplasm"/>
    <property type="evidence" value="ECO:0007669"/>
    <property type="project" value="TreeGrafter"/>
</dbReference>
<dbReference type="GO" id="GO:0008841">
    <property type="term" value="F:dihydrofolate synthase activity"/>
    <property type="evidence" value="ECO:0007669"/>
    <property type="project" value="TreeGrafter"/>
</dbReference>
<keyword evidence="4" id="KW-0479">Metal-binding</keyword>
<evidence type="ECO:0000313" key="14">
    <source>
        <dbReference type="Proteomes" id="UP000628775"/>
    </source>
</evidence>
<keyword evidence="6 10" id="KW-0067">ATP-binding</keyword>
<evidence type="ECO:0000256" key="8">
    <source>
        <dbReference type="ARBA" id="ARBA00030592"/>
    </source>
</evidence>
<dbReference type="PIRSF" id="PIRSF001563">
    <property type="entry name" value="Folylpolyglu_synth"/>
    <property type="match status" value="1"/>
</dbReference>
<feature type="domain" description="Mur ligase C-terminal" evidence="11">
    <location>
        <begin position="293"/>
        <end position="413"/>
    </location>
</feature>
<dbReference type="InterPro" id="IPR036615">
    <property type="entry name" value="Mur_ligase_C_dom_sf"/>
</dbReference>
<dbReference type="GO" id="GO:0005524">
    <property type="term" value="F:ATP binding"/>
    <property type="evidence" value="ECO:0007669"/>
    <property type="project" value="UniProtKB-KW"/>
</dbReference>
<dbReference type="RefSeq" id="WP_188694378.1">
    <property type="nucleotide sequence ID" value="NZ_BMIR01000011.1"/>
</dbReference>
<accession>A0A8J3DX51</accession>
<evidence type="ECO:0000256" key="6">
    <source>
        <dbReference type="ARBA" id="ARBA00022840"/>
    </source>
</evidence>
<sequence>MNHQECLQYLEAFYTRKTPRDGRHLLVMERLLRRFAIYHHHFIFVQIAGSCGKGSTAAFISSMLTQAGLKHGLFTGPHLADYEERFAITGHNISRQEFIQVVDRIKRTLTQDDLQAVGHMHMMILIALLWFKEKGIKLVVFENGVGGAADPSNLFNPLVACLTEITLDHMHLLGDTIEAITIDKAAIVKPQTQAVICGMRHPIAREIMGKLERELEKSFTFFERDYDYQASEGAMNFKSKTIEAKQLMPSLPGQHQYQNASNAISVIEALRALGYNIPNSAMRCGVAQAKWPGRLERLSFGNGAVILDGAHNPFELATLHDSLICLNCEPSIIVISFASRKNSLEMLKALHFPQALYLVAPSPFLERRQSQQVVEAAFQQLGLNYKYDASLGKLLEWARASLKASEVLLVTGSLYLVGAVREQLIR</sequence>
<comment type="similarity">
    <text evidence="1 10">Belongs to the folylpolyglutamate synthase family.</text>
</comment>
<comment type="catalytic activity">
    <reaction evidence="9">
        <text>(6S)-5,6,7,8-tetrahydrofolyl-(gamma-L-Glu)(n) + L-glutamate + ATP = (6S)-5,6,7,8-tetrahydrofolyl-(gamma-L-Glu)(n+1) + ADP + phosphate + H(+)</text>
        <dbReference type="Rhea" id="RHEA:10580"/>
        <dbReference type="Rhea" id="RHEA-COMP:14738"/>
        <dbReference type="Rhea" id="RHEA-COMP:14740"/>
        <dbReference type="ChEBI" id="CHEBI:15378"/>
        <dbReference type="ChEBI" id="CHEBI:29985"/>
        <dbReference type="ChEBI" id="CHEBI:30616"/>
        <dbReference type="ChEBI" id="CHEBI:43474"/>
        <dbReference type="ChEBI" id="CHEBI:141005"/>
        <dbReference type="ChEBI" id="CHEBI:456216"/>
        <dbReference type="EC" id="6.3.2.17"/>
    </reaction>
</comment>
<evidence type="ECO:0000256" key="3">
    <source>
        <dbReference type="ARBA" id="ARBA00022598"/>
    </source>
</evidence>
<dbReference type="EC" id="6.3.2.17" evidence="2"/>
<dbReference type="AlphaFoldDB" id="A0A8J3DX51"/>